<proteinExistence type="inferred from homology"/>
<comment type="caution">
    <text evidence="3">The sequence shown here is derived from an EMBL/GenBank/DDBJ whole genome shotgun (WGS) entry which is preliminary data.</text>
</comment>
<reference evidence="3" key="1">
    <citation type="submission" date="2021-04" db="EMBL/GenBank/DDBJ databases">
        <title>Microbacterium tenobrionis sp. nov. and Microbacterium allomyrinae sp. nov., isolated from larvae of Tenobrio molitor and Allomyrina dichotoma, respectively.</title>
        <authorList>
            <person name="Lee S.D."/>
        </authorList>
    </citation>
    <scope>NUCLEOTIDE SEQUENCE</scope>
    <source>
        <strain evidence="3">BWT-G7</strain>
    </source>
</reference>
<keyword evidence="4" id="KW-1185">Reference proteome</keyword>
<dbReference type="PANTHER" id="PTHR34477">
    <property type="entry name" value="UPF0213 PROTEIN YHBQ"/>
    <property type="match status" value="1"/>
</dbReference>
<dbReference type="PANTHER" id="PTHR34477:SF1">
    <property type="entry name" value="UPF0213 PROTEIN YHBQ"/>
    <property type="match status" value="1"/>
</dbReference>
<dbReference type="PROSITE" id="PS50164">
    <property type="entry name" value="GIY_YIG"/>
    <property type="match status" value="1"/>
</dbReference>
<evidence type="ECO:0000313" key="3">
    <source>
        <dbReference type="EMBL" id="MCC2032796.1"/>
    </source>
</evidence>
<feature type="domain" description="GIY-YIG" evidence="2">
    <location>
        <begin position="1"/>
        <end position="76"/>
    </location>
</feature>
<dbReference type="InterPro" id="IPR035901">
    <property type="entry name" value="GIY-YIG_endonuc_sf"/>
</dbReference>
<dbReference type="Pfam" id="PF01541">
    <property type="entry name" value="GIY-YIG"/>
    <property type="match status" value="1"/>
</dbReference>
<dbReference type="AlphaFoldDB" id="A0A9X1LW60"/>
<dbReference type="EMBL" id="JAGTTN010000003">
    <property type="protein sequence ID" value="MCC2032796.1"/>
    <property type="molecule type" value="Genomic_DNA"/>
</dbReference>
<accession>A0A9X1LW60</accession>
<comment type="similarity">
    <text evidence="1">Belongs to the UPF0213 family.</text>
</comment>
<dbReference type="InterPro" id="IPR050190">
    <property type="entry name" value="UPF0213_domain"/>
</dbReference>
<name>A0A9X1LW60_9MICO</name>
<evidence type="ECO:0000313" key="4">
    <source>
        <dbReference type="Proteomes" id="UP001139354"/>
    </source>
</evidence>
<dbReference type="Gene3D" id="3.40.1440.10">
    <property type="entry name" value="GIY-YIG endonuclease"/>
    <property type="match status" value="1"/>
</dbReference>
<evidence type="ECO:0000256" key="1">
    <source>
        <dbReference type="ARBA" id="ARBA00007435"/>
    </source>
</evidence>
<dbReference type="Proteomes" id="UP001139354">
    <property type="component" value="Unassembled WGS sequence"/>
</dbReference>
<dbReference type="SUPFAM" id="SSF82771">
    <property type="entry name" value="GIY-YIG endonuclease"/>
    <property type="match status" value="1"/>
</dbReference>
<evidence type="ECO:0000259" key="2">
    <source>
        <dbReference type="PROSITE" id="PS50164"/>
    </source>
</evidence>
<sequence length="94" mass="10859">MPFMCILECSDRSLYVGSTRELERRLAQHNDGQGAAYTRTRLPVRLLHFEQFDGVADAYRREKQVQGWGRAKRLALVKEQLERLPGLGRKDVSI</sequence>
<protein>
    <submittedName>
        <fullName evidence="3">GIY-YIG nuclease family protein</fullName>
    </submittedName>
</protein>
<organism evidence="3 4">
    <name type="scientific">Microbacterium allomyrinae</name>
    <dbReference type="NCBI Taxonomy" id="2830666"/>
    <lineage>
        <taxon>Bacteria</taxon>
        <taxon>Bacillati</taxon>
        <taxon>Actinomycetota</taxon>
        <taxon>Actinomycetes</taxon>
        <taxon>Micrococcales</taxon>
        <taxon>Microbacteriaceae</taxon>
        <taxon>Microbacterium</taxon>
    </lineage>
</organism>
<gene>
    <name evidence="3" type="ORF">KEC57_11455</name>
</gene>
<dbReference type="CDD" id="cd10456">
    <property type="entry name" value="GIY-YIG_UPF0213"/>
    <property type="match status" value="1"/>
</dbReference>
<dbReference type="InterPro" id="IPR000305">
    <property type="entry name" value="GIY-YIG_endonuc"/>
</dbReference>